<evidence type="ECO:0000256" key="6">
    <source>
        <dbReference type="ARBA" id="ARBA00022723"/>
    </source>
</evidence>
<protein>
    <recommendedName>
        <fullName evidence="3">FAD:protein FMN transferase</fullName>
        <ecNumber evidence="2">2.7.1.180</ecNumber>
    </recommendedName>
    <alternativeName>
        <fullName evidence="9">Flavin transferase</fullName>
    </alternativeName>
</protein>
<dbReference type="EC" id="2.7.1.180" evidence="2"/>
<comment type="cofactor">
    <cofactor evidence="1">
        <name>Mg(2+)</name>
        <dbReference type="ChEBI" id="CHEBI:18420"/>
    </cofactor>
</comment>
<keyword evidence="8" id="KW-0460">Magnesium</keyword>
<dbReference type="eggNOG" id="COG1477">
    <property type="taxonomic scope" value="Bacteria"/>
</dbReference>
<evidence type="ECO:0000256" key="7">
    <source>
        <dbReference type="ARBA" id="ARBA00022827"/>
    </source>
</evidence>
<evidence type="ECO:0000256" key="10">
    <source>
        <dbReference type="ARBA" id="ARBA00048540"/>
    </source>
</evidence>
<dbReference type="InterPro" id="IPR003374">
    <property type="entry name" value="ApbE-like_sf"/>
</dbReference>
<dbReference type="HOGENOM" id="CLU_044403_5_0_9"/>
<dbReference type="SUPFAM" id="SSF143631">
    <property type="entry name" value="ApbE-like"/>
    <property type="match status" value="2"/>
</dbReference>
<keyword evidence="7" id="KW-0274">FAD</keyword>
<evidence type="ECO:0000256" key="8">
    <source>
        <dbReference type="ARBA" id="ARBA00022842"/>
    </source>
</evidence>
<organism evidence="11 12">
    <name type="scientific">Thermaerobacter marianensis (strain ATCC 700841 / DSM 12885 / JCM 10246 / 7p75a)</name>
    <dbReference type="NCBI Taxonomy" id="644966"/>
    <lineage>
        <taxon>Bacteria</taxon>
        <taxon>Bacillati</taxon>
        <taxon>Bacillota</taxon>
        <taxon>Clostridia</taxon>
        <taxon>Eubacteriales</taxon>
        <taxon>Clostridiales Family XVII. Incertae Sedis</taxon>
        <taxon>Thermaerobacter</taxon>
    </lineage>
</organism>
<accession>E6SJZ1</accession>
<dbReference type="Pfam" id="PF02424">
    <property type="entry name" value="ApbE"/>
    <property type="match status" value="1"/>
</dbReference>
<dbReference type="InterPro" id="IPR024932">
    <property type="entry name" value="ApbE"/>
</dbReference>
<dbReference type="GO" id="GO:0016740">
    <property type="term" value="F:transferase activity"/>
    <property type="evidence" value="ECO:0007669"/>
    <property type="project" value="UniProtKB-KW"/>
</dbReference>
<dbReference type="STRING" id="644966.Tmar_2143"/>
<dbReference type="Proteomes" id="UP000008915">
    <property type="component" value="Chromosome"/>
</dbReference>
<sequence>MKVPGGRRRPAPGAGSGRRELLRLNFRAMDSDVEVLVEVPPTRYREARRLLAWTRRWFVLLEHRLSRFRPDSDVSRVNLQAGGGPVRVTGLTAAVLARALALSEWSGGLFDPACVTALKASGYDRPFAQLLKPGAGRRDEKPGLSRRVGRGLVPGPVPGGCAPSNAGAAAGGPPLPQPFFGNYRSVVLNRRAREVMLPAGTGLDFGGIAKGWAADVAARVLGTVGPALVNVGGDLAAGTGPQAAGGLWRVAIDGLPGWVLGVARCGVATSGIDRRRWLRAGREWHHLLDPRTGLPVQGGFRRVTAIAPTAAQAEVAAKTVLILGPRQAPGWLRRRPGVIALAVPEEGRPDDVVVLASGRDHRLPAALALHLPGADGQRPAGRRAGGRG</sequence>
<dbReference type="PANTHER" id="PTHR30040">
    <property type="entry name" value="THIAMINE BIOSYNTHESIS LIPOPROTEIN APBE"/>
    <property type="match status" value="1"/>
</dbReference>
<evidence type="ECO:0000256" key="4">
    <source>
        <dbReference type="ARBA" id="ARBA00022630"/>
    </source>
</evidence>
<proteinExistence type="predicted"/>
<keyword evidence="4" id="KW-0285">Flavoprotein</keyword>
<evidence type="ECO:0000256" key="5">
    <source>
        <dbReference type="ARBA" id="ARBA00022679"/>
    </source>
</evidence>
<reference evidence="11 12" key="1">
    <citation type="journal article" date="2010" name="Stand. Genomic Sci.">
        <title>Complete genome sequence of Thermaerobacter marianensis type strain (7p75a).</title>
        <authorList>
            <person name="Han C."/>
            <person name="Gu W."/>
            <person name="Zhang X."/>
            <person name="Lapidus A."/>
            <person name="Nolan M."/>
            <person name="Copeland A."/>
            <person name="Lucas S."/>
            <person name="Del Rio T.G."/>
            <person name="Tice H."/>
            <person name="Cheng J.F."/>
            <person name="Tapia R."/>
            <person name="Goodwin L."/>
            <person name="Pitluck S."/>
            <person name="Pagani I."/>
            <person name="Ivanova N."/>
            <person name="Mavromatis K."/>
            <person name="Mikhailova N."/>
            <person name="Pati A."/>
            <person name="Chen A."/>
            <person name="Palaniappan K."/>
            <person name="Land M."/>
            <person name="Hauser L."/>
            <person name="Chang Y.J."/>
            <person name="Jeffries C.D."/>
            <person name="Schneider S."/>
            <person name="Rohde M."/>
            <person name="Goker M."/>
            <person name="Pukall R."/>
            <person name="Woyke T."/>
            <person name="Bristow J."/>
            <person name="Eisen J.A."/>
            <person name="Markowitz V."/>
            <person name="Hugenholtz P."/>
            <person name="Kyrpides N.C."/>
            <person name="Klenk H.P."/>
            <person name="Detter J.C."/>
        </authorList>
    </citation>
    <scope>NUCLEOTIDE SEQUENCE [LARGE SCALE GENOMIC DNA]</scope>
    <source>
        <strain evidence="12">ATCC 700841 / DSM 12885 / JCM 10246 / 7p75a</strain>
    </source>
</reference>
<evidence type="ECO:0000313" key="12">
    <source>
        <dbReference type="Proteomes" id="UP000008915"/>
    </source>
</evidence>
<keyword evidence="6" id="KW-0479">Metal-binding</keyword>
<dbReference type="RefSeq" id="WP_013496524.1">
    <property type="nucleotide sequence ID" value="NC_014831.1"/>
</dbReference>
<gene>
    <name evidence="11" type="ordered locus">Tmar_2143</name>
</gene>
<keyword evidence="12" id="KW-1185">Reference proteome</keyword>
<name>E6SJZ1_THEM7</name>
<dbReference type="AlphaFoldDB" id="E6SJZ1"/>
<comment type="catalytic activity">
    <reaction evidence="10">
        <text>L-threonyl-[protein] + FAD = FMN-L-threonyl-[protein] + AMP + H(+)</text>
        <dbReference type="Rhea" id="RHEA:36847"/>
        <dbReference type="Rhea" id="RHEA-COMP:11060"/>
        <dbReference type="Rhea" id="RHEA-COMP:11061"/>
        <dbReference type="ChEBI" id="CHEBI:15378"/>
        <dbReference type="ChEBI" id="CHEBI:30013"/>
        <dbReference type="ChEBI" id="CHEBI:57692"/>
        <dbReference type="ChEBI" id="CHEBI:74257"/>
        <dbReference type="ChEBI" id="CHEBI:456215"/>
        <dbReference type="EC" id="2.7.1.180"/>
    </reaction>
</comment>
<evidence type="ECO:0000313" key="11">
    <source>
        <dbReference type="EMBL" id="ADU52224.1"/>
    </source>
</evidence>
<reference evidence="12" key="2">
    <citation type="journal article" date="2010" name="Stand. Genomic Sci.">
        <title>Complete genome sequence of Thermaerobacter marianensis type strain (7p75aT).</title>
        <authorList>
            <person name="Han C."/>
            <person name="Gu W."/>
            <person name="Zhang X."/>
            <person name="Lapidus A."/>
            <person name="Nolan M."/>
            <person name="Copeland A."/>
            <person name="Lucas S."/>
            <person name="Glavina Del Rio T."/>
            <person name="Tice H."/>
            <person name="Cheng J."/>
            <person name="Tapia R."/>
            <person name="Goodwin L."/>
            <person name="Pitluck S."/>
            <person name="Pagani I."/>
            <person name="Ivanova N."/>
            <person name="Mavromatis K."/>
            <person name="Mikhailova N."/>
            <person name="Pati A."/>
            <person name="Chen A."/>
            <person name="Palaniappan K."/>
            <person name="Land M."/>
            <person name="Hauser L."/>
            <person name="Chang Y."/>
            <person name="Jeffries C."/>
            <person name="Schneider S."/>
            <person name="Rohde M."/>
            <person name="Goker M."/>
            <person name="Pukall R."/>
            <person name="Woyke T."/>
            <person name="Bristow J."/>
            <person name="Eisen J."/>
            <person name="Markowitz V."/>
            <person name="Hugenholtz P."/>
            <person name="Kyrpides N."/>
            <person name="Klenk H."/>
            <person name="Detter J."/>
        </authorList>
    </citation>
    <scope>NUCLEOTIDE SEQUENCE [LARGE SCALE GENOMIC DNA]</scope>
    <source>
        <strain evidence="12">ATCC 700841 / DSM 12885 / JCM 10246 / 7p75a</strain>
    </source>
</reference>
<dbReference type="EMBL" id="CP002344">
    <property type="protein sequence ID" value="ADU52224.1"/>
    <property type="molecule type" value="Genomic_DNA"/>
</dbReference>
<dbReference type="Gene3D" id="3.10.520.10">
    <property type="entry name" value="ApbE-like domains"/>
    <property type="match status" value="1"/>
</dbReference>
<keyword evidence="5" id="KW-0808">Transferase</keyword>
<keyword evidence="11" id="KW-0449">Lipoprotein</keyword>
<dbReference type="OrthoDB" id="9778595at2"/>
<evidence type="ECO:0000256" key="2">
    <source>
        <dbReference type="ARBA" id="ARBA00011955"/>
    </source>
</evidence>
<dbReference type="PANTHER" id="PTHR30040:SF2">
    <property type="entry name" value="FAD:PROTEIN FMN TRANSFERASE"/>
    <property type="match status" value="1"/>
</dbReference>
<evidence type="ECO:0000256" key="9">
    <source>
        <dbReference type="ARBA" id="ARBA00031306"/>
    </source>
</evidence>
<dbReference type="GO" id="GO:0046872">
    <property type="term" value="F:metal ion binding"/>
    <property type="evidence" value="ECO:0007669"/>
    <property type="project" value="UniProtKB-KW"/>
</dbReference>
<evidence type="ECO:0000256" key="1">
    <source>
        <dbReference type="ARBA" id="ARBA00001946"/>
    </source>
</evidence>
<evidence type="ECO:0000256" key="3">
    <source>
        <dbReference type="ARBA" id="ARBA00016337"/>
    </source>
</evidence>
<dbReference type="KEGG" id="tmr:Tmar_2143"/>